<gene>
    <name evidence="3" type="ORF">FC83_GL003348</name>
</gene>
<evidence type="ECO:0000259" key="2">
    <source>
        <dbReference type="Pfam" id="PF14501"/>
    </source>
</evidence>
<keyword evidence="1" id="KW-0812">Transmembrane</keyword>
<dbReference type="InterPro" id="IPR036890">
    <property type="entry name" value="HATPase_C_sf"/>
</dbReference>
<evidence type="ECO:0000256" key="1">
    <source>
        <dbReference type="SAM" id="Phobius"/>
    </source>
</evidence>
<evidence type="ECO:0000313" key="3">
    <source>
        <dbReference type="EMBL" id="KRM33262.1"/>
    </source>
</evidence>
<feature type="transmembrane region" description="Helical" evidence="1">
    <location>
        <begin position="161"/>
        <end position="178"/>
    </location>
</feature>
<comment type="caution">
    <text evidence="3">The sequence shown here is derived from an EMBL/GenBank/DDBJ whole genome shotgun (WGS) entry which is preliminary data.</text>
</comment>
<dbReference type="RefSeq" id="WP_035453394.1">
    <property type="nucleotide sequence ID" value="NZ_AZGA01000057.1"/>
</dbReference>
<dbReference type="STRING" id="1423734.FC83_GL003348"/>
<keyword evidence="1" id="KW-0472">Membrane</keyword>
<protein>
    <recommendedName>
        <fullName evidence="2">Sensor histidine kinase NatK-like C-terminal domain-containing protein</fullName>
    </recommendedName>
</protein>
<dbReference type="EMBL" id="AZGA01000057">
    <property type="protein sequence ID" value="KRM33262.1"/>
    <property type="molecule type" value="Genomic_DNA"/>
</dbReference>
<dbReference type="eggNOG" id="COG3290">
    <property type="taxonomic scope" value="Bacteria"/>
</dbReference>
<dbReference type="Pfam" id="PF14501">
    <property type="entry name" value="HATPase_c_5"/>
    <property type="match status" value="1"/>
</dbReference>
<feature type="transmembrane region" description="Helical" evidence="1">
    <location>
        <begin position="190"/>
        <end position="212"/>
    </location>
</feature>
<dbReference type="PANTHER" id="PTHR40448:SF1">
    <property type="entry name" value="TWO-COMPONENT SENSOR HISTIDINE KINASE"/>
    <property type="match status" value="1"/>
</dbReference>
<name>X0QNX3_9LACO</name>
<feature type="transmembrane region" description="Helical" evidence="1">
    <location>
        <begin position="84"/>
        <end position="107"/>
    </location>
</feature>
<dbReference type="Gene3D" id="3.30.565.10">
    <property type="entry name" value="Histidine kinase-like ATPase, C-terminal domain"/>
    <property type="match status" value="1"/>
</dbReference>
<organism evidence="3 4">
    <name type="scientific">Agrilactobacillus composti DSM 18527 = JCM 14202</name>
    <dbReference type="NCBI Taxonomy" id="1423734"/>
    <lineage>
        <taxon>Bacteria</taxon>
        <taxon>Bacillati</taxon>
        <taxon>Bacillota</taxon>
        <taxon>Bacilli</taxon>
        <taxon>Lactobacillales</taxon>
        <taxon>Lactobacillaceae</taxon>
        <taxon>Agrilactobacillus</taxon>
    </lineage>
</organism>
<dbReference type="AlphaFoldDB" id="X0QNX3"/>
<sequence length="440" mass="49998">MYHLNELAYFLSILFFYAMVLWLQVPLVPQRMTAKFWLKNVGIMVIAALVADTFRLEALGYLAYAGLLALLIRRQHWRDKLLTLTLMLLACLIQEALMLLSTVPVYLLVAREVMVNQPIVLLFTTLLEFILTLIIFGILHYNLFKPAVKRFFKADPTRQQTFAIATIIVFAAFQFILLNVEYTRGEYRQIWPILVFIGLMSIGVVFGTQAFIHGQQLKAQAQKQHYEDELNRQFYENLEQNYSELRRFRHDFQNILLTLDQLLQSQNYQGARTFLNQVQTDKTVAKIALGEQTDDLIALKVPAVQGLFLQKLRTAYIQHIAVHFECRQPITDTILPPVTFNRISGILLDNALEAAKTAVNPAVQVALIRYDADNLELVIKNNGAAHFKGDVFRYGVSAKTGHAGIGLSTVAKIVNETPGLALDYSQAEGKFSVDLMIARK</sequence>
<reference evidence="3 4" key="1">
    <citation type="journal article" date="2015" name="Genome Announc.">
        <title>Expanding the biotechnology potential of lactobacilli through comparative genomics of 213 strains and associated genera.</title>
        <authorList>
            <person name="Sun Z."/>
            <person name="Harris H.M."/>
            <person name="McCann A."/>
            <person name="Guo C."/>
            <person name="Argimon S."/>
            <person name="Zhang W."/>
            <person name="Yang X."/>
            <person name="Jeffery I.B."/>
            <person name="Cooney J.C."/>
            <person name="Kagawa T.F."/>
            <person name="Liu W."/>
            <person name="Song Y."/>
            <person name="Salvetti E."/>
            <person name="Wrobel A."/>
            <person name="Rasinkangas P."/>
            <person name="Parkhill J."/>
            <person name="Rea M.C."/>
            <person name="O'Sullivan O."/>
            <person name="Ritari J."/>
            <person name="Douillard F.P."/>
            <person name="Paul Ross R."/>
            <person name="Yang R."/>
            <person name="Briner A.E."/>
            <person name="Felis G.E."/>
            <person name="de Vos W.M."/>
            <person name="Barrangou R."/>
            <person name="Klaenhammer T.R."/>
            <person name="Caufield P.W."/>
            <person name="Cui Y."/>
            <person name="Zhang H."/>
            <person name="O'Toole P.W."/>
        </authorList>
    </citation>
    <scope>NUCLEOTIDE SEQUENCE [LARGE SCALE GENOMIC DNA]</scope>
    <source>
        <strain evidence="3 4">DSM 18527</strain>
    </source>
</reference>
<keyword evidence="1" id="KW-1133">Transmembrane helix</keyword>
<accession>X0QNX3</accession>
<dbReference type="OrthoDB" id="2235311at2"/>
<feature type="transmembrane region" description="Helical" evidence="1">
    <location>
        <begin position="45"/>
        <end position="72"/>
    </location>
</feature>
<dbReference type="GO" id="GO:0042802">
    <property type="term" value="F:identical protein binding"/>
    <property type="evidence" value="ECO:0007669"/>
    <property type="project" value="TreeGrafter"/>
</dbReference>
<evidence type="ECO:0000313" key="4">
    <source>
        <dbReference type="Proteomes" id="UP000051236"/>
    </source>
</evidence>
<feature type="transmembrane region" description="Helical" evidence="1">
    <location>
        <begin position="7"/>
        <end position="25"/>
    </location>
</feature>
<dbReference type="PATRIC" id="fig|1423734.3.peg.3400"/>
<keyword evidence="4" id="KW-1185">Reference proteome</keyword>
<dbReference type="SUPFAM" id="SSF55874">
    <property type="entry name" value="ATPase domain of HSP90 chaperone/DNA topoisomerase II/histidine kinase"/>
    <property type="match status" value="1"/>
</dbReference>
<dbReference type="Proteomes" id="UP000051236">
    <property type="component" value="Unassembled WGS sequence"/>
</dbReference>
<dbReference type="InterPro" id="IPR032834">
    <property type="entry name" value="NatK-like_C"/>
</dbReference>
<feature type="domain" description="Sensor histidine kinase NatK-like C-terminal" evidence="2">
    <location>
        <begin position="338"/>
        <end position="437"/>
    </location>
</feature>
<feature type="transmembrane region" description="Helical" evidence="1">
    <location>
        <begin position="119"/>
        <end position="141"/>
    </location>
</feature>
<proteinExistence type="predicted"/>
<dbReference type="PANTHER" id="PTHR40448">
    <property type="entry name" value="TWO-COMPONENT SENSOR HISTIDINE KINASE"/>
    <property type="match status" value="1"/>
</dbReference>